<accession>A0ABV5S5Z7</accession>
<evidence type="ECO:0000313" key="1">
    <source>
        <dbReference type="EMBL" id="MFB9627092.1"/>
    </source>
</evidence>
<reference evidence="1 2" key="1">
    <citation type="submission" date="2024-09" db="EMBL/GenBank/DDBJ databases">
        <authorList>
            <person name="Sun Q."/>
            <person name="Mori K."/>
        </authorList>
    </citation>
    <scope>NUCLEOTIDE SEQUENCE [LARGE SCALE GENOMIC DNA]</scope>
    <source>
        <strain evidence="1 2">JCM 3143</strain>
    </source>
</reference>
<protein>
    <submittedName>
        <fullName evidence="1">Uncharacterized protein</fullName>
    </submittedName>
</protein>
<organism evidence="1 2">
    <name type="scientific">Nonomuraea helvata</name>
    <dbReference type="NCBI Taxonomy" id="37484"/>
    <lineage>
        <taxon>Bacteria</taxon>
        <taxon>Bacillati</taxon>
        <taxon>Actinomycetota</taxon>
        <taxon>Actinomycetes</taxon>
        <taxon>Streptosporangiales</taxon>
        <taxon>Streptosporangiaceae</taxon>
        <taxon>Nonomuraea</taxon>
    </lineage>
</organism>
<dbReference type="RefSeq" id="WP_344988949.1">
    <property type="nucleotide sequence ID" value="NZ_BAAAXV010000004.1"/>
</dbReference>
<proteinExistence type="predicted"/>
<comment type="caution">
    <text evidence="1">The sequence shown here is derived from an EMBL/GenBank/DDBJ whole genome shotgun (WGS) entry which is preliminary data.</text>
</comment>
<evidence type="ECO:0000313" key="2">
    <source>
        <dbReference type="Proteomes" id="UP001589532"/>
    </source>
</evidence>
<dbReference type="EMBL" id="JBHMBW010000027">
    <property type="protein sequence ID" value="MFB9627092.1"/>
    <property type="molecule type" value="Genomic_DNA"/>
</dbReference>
<gene>
    <name evidence="1" type="ORF">ACFFSA_28745</name>
</gene>
<keyword evidence="2" id="KW-1185">Reference proteome</keyword>
<name>A0ABV5S5Z7_9ACTN</name>
<dbReference type="Proteomes" id="UP001589532">
    <property type="component" value="Unassembled WGS sequence"/>
</dbReference>
<sequence>MLAHGFHLYRLPNDYTASSYPAALHRPVMPARWRQPITEMSDLVFSRMDADTLT</sequence>